<evidence type="ECO:0000259" key="1">
    <source>
        <dbReference type="PROSITE" id="PS50076"/>
    </source>
</evidence>
<accession>A0A1Y1I961</accession>
<organism evidence="2 3">
    <name type="scientific">Klebsormidium nitens</name>
    <name type="common">Green alga</name>
    <name type="synonym">Ulothrix nitens</name>
    <dbReference type="NCBI Taxonomy" id="105231"/>
    <lineage>
        <taxon>Eukaryota</taxon>
        <taxon>Viridiplantae</taxon>
        <taxon>Streptophyta</taxon>
        <taxon>Klebsormidiophyceae</taxon>
        <taxon>Klebsormidiales</taxon>
        <taxon>Klebsormidiaceae</taxon>
        <taxon>Klebsormidium</taxon>
    </lineage>
</organism>
<dbReference type="OrthoDB" id="2013770at2759"/>
<protein>
    <submittedName>
        <fullName evidence="2">Chaperone DnaJ-domain superfamily protein</fullName>
    </submittedName>
</protein>
<dbReference type="InterPro" id="IPR036869">
    <property type="entry name" value="J_dom_sf"/>
</dbReference>
<feature type="domain" description="J" evidence="1">
    <location>
        <begin position="88"/>
        <end position="150"/>
    </location>
</feature>
<dbReference type="Gene3D" id="1.10.287.110">
    <property type="entry name" value="DnaJ domain"/>
    <property type="match status" value="1"/>
</dbReference>
<reference evidence="2 3" key="1">
    <citation type="journal article" date="2014" name="Nat. Commun.">
        <title>Klebsormidium flaccidum genome reveals primary factors for plant terrestrial adaptation.</title>
        <authorList>
            <person name="Hori K."/>
            <person name="Maruyama F."/>
            <person name="Fujisawa T."/>
            <person name="Togashi T."/>
            <person name="Yamamoto N."/>
            <person name="Seo M."/>
            <person name="Sato S."/>
            <person name="Yamada T."/>
            <person name="Mori H."/>
            <person name="Tajima N."/>
            <person name="Moriyama T."/>
            <person name="Ikeuchi M."/>
            <person name="Watanabe M."/>
            <person name="Wada H."/>
            <person name="Kobayashi K."/>
            <person name="Saito M."/>
            <person name="Masuda T."/>
            <person name="Sasaki-Sekimoto Y."/>
            <person name="Mashiguchi K."/>
            <person name="Awai K."/>
            <person name="Shimojima M."/>
            <person name="Masuda S."/>
            <person name="Iwai M."/>
            <person name="Nobusawa T."/>
            <person name="Narise T."/>
            <person name="Kondo S."/>
            <person name="Saito H."/>
            <person name="Sato R."/>
            <person name="Murakawa M."/>
            <person name="Ihara Y."/>
            <person name="Oshima-Yamada Y."/>
            <person name="Ohtaka K."/>
            <person name="Satoh M."/>
            <person name="Sonobe K."/>
            <person name="Ishii M."/>
            <person name="Ohtani R."/>
            <person name="Kanamori-Sato M."/>
            <person name="Honoki R."/>
            <person name="Miyazaki D."/>
            <person name="Mochizuki H."/>
            <person name="Umetsu J."/>
            <person name="Higashi K."/>
            <person name="Shibata D."/>
            <person name="Kamiya Y."/>
            <person name="Sato N."/>
            <person name="Nakamura Y."/>
            <person name="Tabata S."/>
            <person name="Ida S."/>
            <person name="Kurokawa K."/>
            <person name="Ohta H."/>
        </authorList>
    </citation>
    <scope>NUCLEOTIDE SEQUENCE [LARGE SCALE GENOMIC DNA]</scope>
    <source>
        <strain evidence="2 3">NIES-2285</strain>
    </source>
</reference>
<gene>
    <name evidence="2" type="ORF">KFL_003550090</name>
</gene>
<dbReference type="PANTHER" id="PTHR47726:SF1">
    <property type="entry name" value="NAD(P)H-QUINONE OXIDOREDUCTASE SUBUNIT U, CHLOROPLASTIC"/>
    <property type="match status" value="1"/>
</dbReference>
<dbReference type="AlphaFoldDB" id="A0A1Y1I961"/>
<dbReference type="SUPFAM" id="SSF46565">
    <property type="entry name" value="Chaperone J-domain"/>
    <property type="match status" value="1"/>
</dbReference>
<dbReference type="InterPro" id="IPR001623">
    <property type="entry name" value="DnaJ_domain"/>
</dbReference>
<dbReference type="EMBL" id="DF237304">
    <property type="protein sequence ID" value="GAQ87470.1"/>
    <property type="molecule type" value="Genomic_DNA"/>
</dbReference>
<dbReference type="InterPro" id="IPR044199">
    <property type="entry name" value="NdhU_chloroplastic"/>
</dbReference>
<evidence type="ECO:0000313" key="2">
    <source>
        <dbReference type="EMBL" id="GAQ87470.1"/>
    </source>
</evidence>
<dbReference type="GO" id="GO:0010598">
    <property type="term" value="C:NAD(P)H dehydrogenase complex (plastoquinone)"/>
    <property type="evidence" value="ECO:0007669"/>
    <property type="project" value="InterPro"/>
</dbReference>
<dbReference type="PROSITE" id="PS50076">
    <property type="entry name" value="DNAJ_2"/>
    <property type="match status" value="1"/>
</dbReference>
<dbReference type="PRINTS" id="PR00625">
    <property type="entry name" value="JDOMAIN"/>
</dbReference>
<keyword evidence="3" id="KW-1185">Reference proteome</keyword>
<sequence length="250" mass="27395">MQAAVRWVGSAPAIAFQHPVVSNGKSLETGNRARFCSLKSRGQFGNKVPGLSGHRMAVKGRRSSLPLSGQVRATSDMTSVKTEAQPVTFYDILGVSREASTDDIHLAYKARKKQINEKVGSDAKEPLEALEAAYDELREPESRRFYDFGLANQAVGDAPFVWPYEVDMTQRLAAETEQKFKEEADPTLFSGFDNDGLSDDEQYDLTSDLLIIGVLLSLIISAALKLGNVGLNSFQSMGETAVEMWEKLGP</sequence>
<name>A0A1Y1I961_KLENI</name>
<dbReference type="STRING" id="105231.A0A1Y1I961"/>
<dbReference type="Proteomes" id="UP000054558">
    <property type="component" value="Unassembled WGS sequence"/>
</dbReference>
<dbReference type="PANTHER" id="PTHR47726">
    <property type="entry name" value="NAD(P)H-QUINONE OXIDOREDUCTASE SUBUNIT U, CHLOROPLASTIC"/>
    <property type="match status" value="1"/>
</dbReference>
<evidence type="ECO:0000313" key="3">
    <source>
        <dbReference type="Proteomes" id="UP000054558"/>
    </source>
</evidence>
<proteinExistence type="predicted"/>
<dbReference type="GO" id="GO:0009535">
    <property type="term" value="C:chloroplast thylakoid membrane"/>
    <property type="evidence" value="ECO:0007669"/>
    <property type="project" value="InterPro"/>
</dbReference>
<dbReference type="Pfam" id="PF00226">
    <property type="entry name" value="DnaJ"/>
    <property type="match status" value="1"/>
</dbReference>